<dbReference type="AlphaFoldDB" id="A0A2W2HK08"/>
<sequence>MRIRFGSMEMEIERAAAGDAPGIVGMRRAAEEWLARQGIWQWPPGLLTSTQVEAQIATHEWYVARAPDGRLAGAFRLLWSDPRVWRERDAFAAYVHGLMTDRTFAGAGVGARILAWVADRAREKGAGMVRLDCVANNPRLRQYYVDLGFNEVGRHKLDERWTAVLLERRLLRDEARC</sequence>
<proteinExistence type="predicted"/>
<dbReference type="InterPro" id="IPR050832">
    <property type="entry name" value="Bact_Acetyltransf"/>
</dbReference>
<evidence type="ECO:0000313" key="4">
    <source>
        <dbReference type="EMBL" id="PZG52025.1"/>
    </source>
</evidence>
<accession>A0A2W2HK08</accession>
<name>A0A2W2HK08_9ACTN</name>
<dbReference type="CDD" id="cd04301">
    <property type="entry name" value="NAT_SF"/>
    <property type="match status" value="1"/>
</dbReference>
<evidence type="ECO:0000259" key="3">
    <source>
        <dbReference type="PROSITE" id="PS51186"/>
    </source>
</evidence>
<keyword evidence="2" id="KW-0012">Acyltransferase</keyword>
<keyword evidence="5" id="KW-1185">Reference proteome</keyword>
<dbReference type="Gene3D" id="3.40.630.30">
    <property type="match status" value="1"/>
</dbReference>
<gene>
    <name evidence="4" type="ORF">C1I98_07750</name>
</gene>
<keyword evidence="1 4" id="KW-0808">Transferase</keyword>
<evidence type="ECO:0000256" key="1">
    <source>
        <dbReference type="ARBA" id="ARBA00022679"/>
    </source>
</evidence>
<reference evidence="4 5" key="1">
    <citation type="submission" date="2018-01" db="EMBL/GenBank/DDBJ databases">
        <title>Draft genome sequence of Sphaerisporangium sp. 7K107.</title>
        <authorList>
            <person name="Sahin N."/>
            <person name="Saygin H."/>
            <person name="Ay H."/>
        </authorList>
    </citation>
    <scope>NUCLEOTIDE SEQUENCE [LARGE SCALE GENOMIC DNA]</scope>
    <source>
        <strain evidence="4 5">7K107</strain>
    </source>
</reference>
<dbReference type="PROSITE" id="PS51186">
    <property type="entry name" value="GNAT"/>
    <property type="match status" value="1"/>
</dbReference>
<dbReference type="InterPro" id="IPR016181">
    <property type="entry name" value="Acyl_CoA_acyltransferase"/>
</dbReference>
<dbReference type="InterPro" id="IPR000182">
    <property type="entry name" value="GNAT_dom"/>
</dbReference>
<dbReference type="EMBL" id="POUA01000038">
    <property type="protein sequence ID" value="PZG52025.1"/>
    <property type="molecule type" value="Genomic_DNA"/>
</dbReference>
<dbReference type="GO" id="GO:0016747">
    <property type="term" value="F:acyltransferase activity, transferring groups other than amino-acyl groups"/>
    <property type="evidence" value="ECO:0007669"/>
    <property type="project" value="InterPro"/>
</dbReference>
<evidence type="ECO:0000313" key="5">
    <source>
        <dbReference type="Proteomes" id="UP000248544"/>
    </source>
</evidence>
<organism evidence="4 5">
    <name type="scientific">Spongiactinospora gelatinilytica</name>
    <dbReference type="NCBI Taxonomy" id="2666298"/>
    <lineage>
        <taxon>Bacteria</taxon>
        <taxon>Bacillati</taxon>
        <taxon>Actinomycetota</taxon>
        <taxon>Actinomycetes</taxon>
        <taxon>Streptosporangiales</taxon>
        <taxon>Streptosporangiaceae</taxon>
        <taxon>Spongiactinospora</taxon>
    </lineage>
</organism>
<feature type="domain" description="N-acetyltransferase" evidence="3">
    <location>
        <begin position="10"/>
        <end position="171"/>
    </location>
</feature>
<dbReference type="Pfam" id="PF00583">
    <property type="entry name" value="Acetyltransf_1"/>
    <property type="match status" value="1"/>
</dbReference>
<dbReference type="PANTHER" id="PTHR43877">
    <property type="entry name" value="AMINOALKYLPHOSPHONATE N-ACETYLTRANSFERASE-RELATED-RELATED"/>
    <property type="match status" value="1"/>
</dbReference>
<dbReference type="SUPFAM" id="SSF55729">
    <property type="entry name" value="Acyl-CoA N-acyltransferases (Nat)"/>
    <property type="match status" value="1"/>
</dbReference>
<comment type="caution">
    <text evidence="4">The sequence shown here is derived from an EMBL/GenBank/DDBJ whole genome shotgun (WGS) entry which is preliminary data.</text>
</comment>
<protein>
    <submittedName>
        <fullName evidence="4">GNAT family N-acetyltransferase</fullName>
    </submittedName>
</protein>
<dbReference type="PANTHER" id="PTHR43877:SF2">
    <property type="entry name" value="AMINOALKYLPHOSPHONATE N-ACETYLTRANSFERASE-RELATED"/>
    <property type="match status" value="1"/>
</dbReference>
<dbReference type="Proteomes" id="UP000248544">
    <property type="component" value="Unassembled WGS sequence"/>
</dbReference>
<evidence type="ECO:0000256" key="2">
    <source>
        <dbReference type="ARBA" id="ARBA00023315"/>
    </source>
</evidence>